<feature type="transmembrane region" description="Helical" evidence="1">
    <location>
        <begin position="6"/>
        <end position="26"/>
    </location>
</feature>
<feature type="transmembrane region" description="Helical" evidence="1">
    <location>
        <begin position="159"/>
        <end position="179"/>
    </location>
</feature>
<feature type="transmembrane region" description="Helical" evidence="1">
    <location>
        <begin position="38"/>
        <end position="59"/>
    </location>
</feature>
<gene>
    <name evidence="2" type="ORF">GCM10011611_47950</name>
</gene>
<sequence>MNLDLLSMAALSVSAFVVITTMAKLLGSSWQQRITIGIVLGIWFVGVAAVGASEIIVGGGPIRTAGLGVLVVVPILILSAFTFLSERQMKRVKEFELLPLISVQALRILGVIFVLLFAANRLPGPFAPLAGYGDMSVGILAVPLAWAVASRKTPPRLPIYLWSALGMGDLINALVLGVLSAPSPFQVFKDGPGSAIMPMLPWILIPGFMVPAFFFLHLVVLAKLRQREPASSTRLTPKPA</sequence>
<name>A0A8J2YXG3_9PROT</name>
<comment type="caution">
    <text evidence="2">The sequence shown here is derived from an EMBL/GenBank/DDBJ whole genome shotgun (WGS) entry which is preliminary data.</text>
</comment>
<feature type="transmembrane region" description="Helical" evidence="1">
    <location>
        <begin position="97"/>
        <end position="119"/>
    </location>
</feature>
<dbReference type="RefSeq" id="WP_189050540.1">
    <property type="nucleotide sequence ID" value="NZ_BMJQ01000014.1"/>
</dbReference>
<keyword evidence="1" id="KW-0472">Membrane</keyword>
<keyword evidence="1" id="KW-0812">Transmembrane</keyword>
<feature type="transmembrane region" description="Helical" evidence="1">
    <location>
        <begin position="199"/>
        <end position="222"/>
    </location>
</feature>
<dbReference type="EMBL" id="BMJQ01000014">
    <property type="protein sequence ID" value="GGF35990.1"/>
    <property type="molecule type" value="Genomic_DNA"/>
</dbReference>
<reference evidence="2" key="1">
    <citation type="journal article" date="2014" name="Int. J. Syst. Evol. Microbiol.">
        <title>Complete genome sequence of Corynebacterium casei LMG S-19264T (=DSM 44701T), isolated from a smear-ripened cheese.</title>
        <authorList>
            <consortium name="US DOE Joint Genome Institute (JGI-PGF)"/>
            <person name="Walter F."/>
            <person name="Albersmeier A."/>
            <person name="Kalinowski J."/>
            <person name="Ruckert C."/>
        </authorList>
    </citation>
    <scope>NUCLEOTIDE SEQUENCE</scope>
    <source>
        <strain evidence="2">CGMCC 1.15725</strain>
    </source>
</reference>
<keyword evidence="1" id="KW-1133">Transmembrane helix</keyword>
<evidence type="ECO:0000313" key="3">
    <source>
        <dbReference type="Proteomes" id="UP000646365"/>
    </source>
</evidence>
<accession>A0A8J2YXG3</accession>
<organism evidence="2 3">
    <name type="scientific">Aliidongia dinghuensis</name>
    <dbReference type="NCBI Taxonomy" id="1867774"/>
    <lineage>
        <taxon>Bacteria</taxon>
        <taxon>Pseudomonadati</taxon>
        <taxon>Pseudomonadota</taxon>
        <taxon>Alphaproteobacteria</taxon>
        <taxon>Rhodospirillales</taxon>
        <taxon>Dongiaceae</taxon>
        <taxon>Aliidongia</taxon>
    </lineage>
</organism>
<feature type="transmembrane region" description="Helical" evidence="1">
    <location>
        <begin position="65"/>
        <end position="85"/>
    </location>
</feature>
<evidence type="ECO:0000313" key="2">
    <source>
        <dbReference type="EMBL" id="GGF35990.1"/>
    </source>
</evidence>
<proteinExistence type="predicted"/>
<dbReference type="Proteomes" id="UP000646365">
    <property type="component" value="Unassembled WGS sequence"/>
</dbReference>
<feature type="transmembrane region" description="Helical" evidence="1">
    <location>
        <begin position="125"/>
        <end position="147"/>
    </location>
</feature>
<protein>
    <submittedName>
        <fullName evidence="2">Uncharacterized protein</fullName>
    </submittedName>
</protein>
<evidence type="ECO:0000256" key="1">
    <source>
        <dbReference type="SAM" id="Phobius"/>
    </source>
</evidence>
<dbReference type="AlphaFoldDB" id="A0A8J2YXG3"/>
<keyword evidence="3" id="KW-1185">Reference proteome</keyword>
<reference evidence="2" key="2">
    <citation type="submission" date="2020-09" db="EMBL/GenBank/DDBJ databases">
        <authorList>
            <person name="Sun Q."/>
            <person name="Zhou Y."/>
        </authorList>
    </citation>
    <scope>NUCLEOTIDE SEQUENCE</scope>
    <source>
        <strain evidence="2">CGMCC 1.15725</strain>
    </source>
</reference>